<dbReference type="AlphaFoldDB" id="A0A127A1Y1"/>
<organism evidence="1 2">
    <name type="scientific">Sinomonas atrocyanea</name>
    <dbReference type="NCBI Taxonomy" id="37927"/>
    <lineage>
        <taxon>Bacteria</taxon>
        <taxon>Bacillati</taxon>
        <taxon>Actinomycetota</taxon>
        <taxon>Actinomycetes</taxon>
        <taxon>Micrococcales</taxon>
        <taxon>Micrococcaceae</taxon>
        <taxon>Sinomonas</taxon>
    </lineage>
</organism>
<dbReference type="RefSeq" id="WP_066499076.1">
    <property type="nucleotide sequence ID" value="NZ_BJMO01000005.1"/>
</dbReference>
<gene>
    <name evidence="1" type="ORF">SA2016_2774</name>
</gene>
<accession>A0A127A1Y1</accession>
<dbReference type="Proteomes" id="UP000070134">
    <property type="component" value="Chromosome"/>
</dbReference>
<dbReference type="KEGG" id="satk:SA2016_2774"/>
<evidence type="ECO:0000313" key="2">
    <source>
        <dbReference type="Proteomes" id="UP000070134"/>
    </source>
</evidence>
<dbReference type="EMBL" id="CP014518">
    <property type="protein sequence ID" value="AMM33439.1"/>
    <property type="molecule type" value="Genomic_DNA"/>
</dbReference>
<evidence type="ECO:0000313" key="1">
    <source>
        <dbReference type="EMBL" id="AMM33439.1"/>
    </source>
</evidence>
<protein>
    <submittedName>
        <fullName evidence="1">Uncharacterized protein</fullName>
    </submittedName>
</protein>
<dbReference type="STRING" id="37927.SA2016_2774"/>
<keyword evidence="2" id="KW-1185">Reference proteome</keyword>
<sequence length="70" mass="7993">MSTAAIARPASRRDRRTPAEELALRLGEALVAWAERPRDHGVDVERLARAEDRRADARFAEPLGLHHWLR</sequence>
<name>A0A127A1Y1_9MICC</name>
<proteinExistence type="predicted"/>
<reference evidence="1 2" key="1">
    <citation type="submission" date="2016-02" db="EMBL/GenBank/DDBJ databases">
        <title>Complete genome of Sinomonas atrocyanea KCTC 3377.</title>
        <authorList>
            <person name="Kim K.M."/>
        </authorList>
    </citation>
    <scope>NUCLEOTIDE SEQUENCE [LARGE SCALE GENOMIC DNA]</scope>
    <source>
        <strain evidence="1 2">KCTC 3377</strain>
    </source>
</reference>